<reference evidence="3" key="1">
    <citation type="journal article" date="2019" name="Int. J. Syst. Evol. Microbiol.">
        <title>The Global Catalogue of Microorganisms (GCM) 10K type strain sequencing project: providing services to taxonomists for standard genome sequencing and annotation.</title>
        <authorList>
            <consortium name="The Broad Institute Genomics Platform"/>
            <consortium name="The Broad Institute Genome Sequencing Center for Infectious Disease"/>
            <person name="Wu L."/>
            <person name="Ma J."/>
        </authorList>
    </citation>
    <scope>NUCLEOTIDE SEQUENCE [LARGE SCALE GENOMIC DNA]</scope>
    <source>
        <strain evidence="3">NBRC 106396</strain>
    </source>
</reference>
<dbReference type="Proteomes" id="UP001596549">
    <property type="component" value="Unassembled WGS sequence"/>
</dbReference>
<evidence type="ECO:0000313" key="2">
    <source>
        <dbReference type="EMBL" id="MFC7372578.1"/>
    </source>
</evidence>
<keyword evidence="3" id="KW-1185">Reference proteome</keyword>
<gene>
    <name evidence="2" type="ORF">ACFQPF_12945</name>
</gene>
<feature type="transmembrane region" description="Helical" evidence="1">
    <location>
        <begin position="43"/>
        <end position="64"/>
    </location>
</feature>
<evidence type="ECO:0000313" key="3">
    <source>
        <dbReference type="Proteomes" id="UP001596549"/>
    </source>
</evidence>
<keyword evidence="1" id="KW-0812">Transmembrane</keyword>
<feature type="transmembrane region" description="Helical" evidence="1">
    <location>
        <begin position="70"/>
        <end position="87"/>
    </location>
</feature>
<name>A0ABW2NU85_9BACL</name>
<comment type="caution">
    <text evidence="2">The sequence shown here is derived from an EMBL/GenBank/DDBJ whole genome shotgun (WGS) entry which is preliminary data.</text>
</comment>
<evidence type="ECO:0000256" key="1">
    <source>
        <dbReference type="SAM" id="Phobius"/>
    </source>
</evidence>
<keyword evidence="1" id="KW-1133">Transmembrane helix</keyword>
<sequence>MSKMLNWFIEPYSLTINELRYLKEISGKTESAKERMRIRELQAFNIVYLLFISGFLILSIVYVILSFITAWYAFTSLIISLPMIALAKRMQKKRYFKRRDAYIKNDVSLIKPD</sequence>
<dbReference type="EMBL" id="JBHTCP010000044">
    <property type="protein sequence ID" value="MFC7372578.1"/>
    <property type="molecule type" value="Genomic_DNA"/>
</dbReference>
<protein>
    <submittedName>
        <fullName evidence="2">Uncharacterized protein</fullName>
    </submittedName>
</protein>
<accession>A0ABW2NU85</accession>
<organism evidence="2 3">
    <name type="scientific">Fictibacillus iocasae</name>
    <dbReference type="NCBI Taxonomy" id="2715437"/>
    <lineage>
        <taxon>Bacteria</taxon>
        <taxon>Bacillati</taxon>
        <taxon>Bacillota</taxon>
        <taxon>Bacilli</taxon>
        <taxon>Bacillales</taxon>
        <taxon>Fictibacillaceae</taxon>
        <taxon>Fictibacillus</taxon>
    </lineage>
</organism>
<keyword evidence="1" id="KW-0472">Membrane</keyword>
<dbReference type="RefSeq" id="WP_379750159.1">
    <property type="nucleotide sequence ID" value="NZ_JBHTCP010000044.1"/>
</dbReference>
<proteinExistence type="predicted"/>